<proteinExistence type="predicted"/>
<evidence type="ECO:0000256" key="1">
    <source>
        <dbReference type="SAM" id="MobiDB-lite"/>
    </source>
</evidence>
<protein>
    <recommendedName>
        <fullName evidence="5">Membrane anchor Opy2 N-terminal domain-containing protein</fullName>
    </recommendedName>
</protein>
<evidence type="ECO:0000256" key="2">
    <source>
        <dbReference type="SAM" id="SignalP"/>
    </source>
</evidence>
<feature type="signal peptide" evidence="2">
    <location>
        <begin position="1"/>
        <end position="40"/>
    </location>
</feature>
<sequence>MLLAIKEVSTSQKATRIRPFRRACLFVLCISLLFLATVHAKPVACNKKCKLNKSCPSRCLEVPIGPKISCIPLEHKRLPHNISNTISVCETPIHKTSTKVPHHRTKNGQRVTKTVNHRQPAATYDTGHPKKQPTPSASKKHRGTSASSTGKPSPKPTKAKPALTITPTAVAGSSVHKSQSPPSFSSYATDTEGPAPTQGLSSIVEVIPTLAPTSSPSSVIEPDSPAHDLPTDYKNTVIPQTPTVPSPSTDDKSVATAAEGSGGNEHKDSSKVVIPAVAGSVFGVVA</sequence>
<feature type="region of interest" description="Disordered" evidence="1">
    <location>
        <begin position="93"/>
        <end position="198"/>
    </location>
</feature>
<feature type="compositionally biased region" description="Polar residues" evidence="1">
    <location>
        <begin position="175"/>
        <end position="189"/>
    </location>
</feature>
<dbReference type="Proteomes" id="UP000193498">
    <property type="component" value="Unassembled WGS sequence"/>
</dbReference>
<accession>A0A1Y1X1D6</accession>
<gene>
    <name evidence="3" type="ORF">K493DRAFT_308499</name>
</gene>
<evidence type="ECO:0000313" key="4">
    <source>
        <dbReference type="Proteomes" id="UP000193498"/>
    </source>
</evidence>
<keyword evidence="4" id="KW-1185">Reference proteome</keyword>
<feature type="non-terminal residue" evidence="3">
    <location>
        <position position="286"/>
    </location>
</feature>
<dbReference type="InParanoid" id="A0A1Y1X1D6"/>
<evidence type="ECO:0008006" key="5">
    <source>
        <dbReference type="Google" id="ProtNLM"/>
    </source>
</evidence>
<feature type="chain" id="PRO_5012666087" description="Membrane anchor Opy2 N-terminal domain-containing protein" evidence="2">
    <location>
        <begin position="41"/>
        <end position="286"/>
    </location>
</feature>
<keyword evidence="2" id="KW-0732">Signal</keyword>
<dbReference type="AlphaFoldDB" id="A0A1Y1X1D6"/>
<feature type="compositionally biased region" description="Polar residues" evidence="1">
    <location>
        <begin position="237"/>
        <end position="248"/>
    </location>
</feature>
<feature type="compositionally biased region" description="Low complexity" evidence="1">
    <location>
        <begin position="159"/>
        <end position="169"/>
    </location>
</feature>
<reference evidence="3 4" key="1">
    <citation type="submission" date="2016-07" db="EMBL/GenBank/DDBJ databases">
        <title>Pervasive Adenine N6-methylation of Active Genes in Fungi.</title>
        <authorList>
            <consortium name="DOE Joint Genome Institute"/>
            <person name="Mondo S.J."/>
            <person name="Dannebaum R.O."/>
            <person name="Kuo R.C."/>
            <person name="Labutti K."/>
            <person name="Haridas S."/>
            <person name="Kuo A."/>
            <person name="Salamov A."/>
            <person name="Ahrendt S.R."/>
            <person name="Lipzen A."/>
            <person name="Sullivan W."/>
            <person name="Andreopoulos W.B."/>
            <person name="Clum A."/>
            <person name="Lindquist E."/>
            <person name="Daum C."/>
            <person name="Ramamoorthy G.K."/>
            <person name="Gryganskyi A."/>
            <person name="Culley D."/>
            <person name="Magnuson J.K."/>
            <person name="James T.Y."/>
            <person name="O'Malley M.A."/>
            <person name="Stajich J.E."/>
            <person name="Spatafora J.W."/>
            <person name="Visel A."/>
            <person name="Grigoriev I.V."/>
        </authorList>
    </citation>
    <scope>NUCLEOTIDE SEQUENCE [LARGE SCALE GENOMIC DNA]</scope>
    <source>
        <strain evidence="3 4">CBS 931.73</strain>
    </source>
</reference>
<organism evidence="3 4">
    <name type="scientific">Basidiobolus meristosporus CBS 931.73</name>
    <dbReference type="NCBI Taxonomy" id="1314790"/>
    <lineage>
        <taxon>Eukaryota</taxon>
        <taxon>Fungi</taxon>
        <taxon>Fungi incertae sedis</taxon>
        <taxon>Zoopagomycota</taxon>
        <taxon>Entomophthoromycotina</taxon>
        <taxon>Basidiobolomycetes</taxon>
        <taxon>Basidiobolales</taxon>
        <taxon>Basidiobolaceae</taxon>
        <taxon>Basidiobolus</taxon>
    </lineage>
</organism>
<feature type="region of interest" description="Disordered" evidence="1">
    <location>
        <begin position="237"/>
        <end position="270"/>
    </location>
</feature>
<feature type="compositionally biased region" description="Basic residues" evidence="1">
    <location>
        <begin position="96"/>
        <end position="107"/>
    </location>
</feature>
<name>A0A1Y1X1D6_9FUNG</name>
<evidence type="ECO:0000313" key="3">
    <source>
        <dbReference type="EMBL" id="ORX79609.1"/>
    </source>
</evidence>
<dbReference type="EMBL" id="MCFE01000774">
    <property type="protein sequence ID" value="ORX79609.1"/>
    <property type="molecule type" value="Genomic_DNA"/>
</dbReference>
<comment type="caution">
    <text evidence="3">The sequence shown here is derived from an EMBL/GenBank/DDBJ whole genome shotgun (WGS) entry which is preliminary data.</text>
</comment>